<dbReference type="EMBL" id="MJAT01000006">
    <property type="protein sequence ID" value="OEH86220.1"/>
    <property type="molecule type" value="Genomic_DNA"/>
</dbReference>
<dbReference type="Proteomes" id="UP000095255">
    <property type="component" value="Unassembled WGS sequence"/>
</dbReference>
<reference evidence="1 2" key="1">
    <citation type="submission" date="2016-09" db="EMBL/GenBank/DDBJ databases">
        <title>Desulfuribacillus arsenicus sp. nov., an obligately anaerobic, dissimilatory arsenic- and antimonate-reducing bacterium isolated from anoxic sediments.</title>
        <authorList>
            <person name="Abin C.A."/>
            <person name="Hollibaugh J.T."/>
        </authorList>
    </citation>
    <scope>NUCLEOTIDE SEQUENCE [LARGE SCALE GENOMIC DNA]</scope>
    <source>
        <strain evidence="1 2">MLFW-2</strain>
    </source>
</reference>
<keyword evidence="2" id="KW-1185">Reference proteome</keyword>
<accession>A0A1E5L7U3</accession>
<name>A0A1E5L7U3_9FIRM</name>
<evidence type="ECO:0000313" key="2">
    <source>
        <dbReference type="Proteomes" id="UP000095255"/>
    </source>
</evidence>
<dbReference type="STRING" id="1390249.BHU72_11840"/>
<gene>
    <name evidence="1" type="ORF">BHU72_11840</name>
</gene>
<proteinExistence type="predicted"/>
<organism evidence="1 2">
    <name type="scientific">Desulfuribacillus stibiiarsenatis</name>
    <dbReference type="NCBI Taxonomy" id="1390249"/>
    <lineage>
        <taxon>Bacteria</taxon>
        <taxon>Bacillati</taxon>
        <taxon>Bacillota</taxon>
        <taxon>Desulfuribacillia</taxon>
        <taxon>Desulfuribacillales</taxon>
        <taxon>Desulfuribacillaceae</taxon>
        <taxon>Desulfuribacillus</taxon>
    </lineage>
</organism>
<protein>
    <submittedName>
        <fullName evidence="1">Uncharacterized protein</fullName>
    </submittedName>
</protein>
<dbReference type="AlphaFoldDB" id="A0A1E5L7U3"/>
<comment type="caution">
    <text evidence="1">The sequence shown here is derived from an EMBL/GenBank/DDBJ whole genome shotgun (WGS) entry which is preliminary data.</text>
</comment>
<evidence type="ECO:0000313" key="1">
    <source>
        <dbReference type="EMBL" id="OEH86220.1"/>
    </source>
</evidence>
<sequence>MNYKNVKGFIKLTREQQQVLISTHTKHQSILGMDQKYGYTPVEVKAASKLNSSVIVKFQNGEWMHYTASGDWY</sequence>